<evidence type="ECO:0000259" key="3">
    <source>
        <dbReference type="PROSITE" id="PS50106"/>
    </source>
</evidence>
<reference evidence="4" key="1">
    <citation type="submission" date="2021-01" db="EMBL/GenBank/DDBJ databases">
        <authorList>
            <person name="Corre E."/>
            <person name="Pelletier E."/>
            <person name="Niang G."/>
            <person name="Scheremetjew M."/>
            <person name="Finn R."/>
            <person name="Kale V."/>
            <person name="Holt S."/>
            <person name="Cochrane G."/>
            <person name="Meng A."/>
            <person name="Brown T."/>
            <person name="Cohen L."/>
        </authorList>
    </citation>
    <scope>NUCLEOTIDE SEQUENCE</scope>
    <source>
        <strain evidence="4">UTEX LB 985</strain>
    </source>
</reference>
<dbReference type="Pfam" id="PF17820">
    <property type="entry name" value="PDZ_6"/>
    <property type="match status" value="2"/>
</dbReference>
<evidence type="ECO:0000256" key="2">
    <source>
        <dbReference type="SAM" id="MobiDB-lite"/>
    </source>
</evidence>
<proteinExistence type="inferred from homology"/>
<dbReference type="PROSITE" id="PS50106">
    <property type="entry name" value="PDZ"/>
    <property type="match status" value="2"/>
</dbReference>
<protein>
    <recommendedName>
        <fullName evidence="3">PDZ domain-containing protein</fullName>
    </recommendedName>
</protein>
<dbReference type="SMART" id="SM00228">
    <property type="entry name" value="PDZ"/>
    <property type="match status" value="2"/>
</dbReference>
<organism evidence="4">
    <name type="scientific">Haptolina brevifila</name>
    <dbReference type="NCBI Taxonomy" id="156173"/>
    <lineage>
        <taxon>Eukaryota</taxon>
        <taxon>Haptista</taxon>
        <taxon>Haptophyta</taxon>
        <taxon>Prymnesiophyceae</taxon>
        <taxon>Prymnesiales</taxon>
        <taxon>Prymnesiaceae</taxon>
        <taxon>Haptolina</taxon>
    </lineage>
</organism>
<feature type="domain" description="PDZ" evidence="3">
    <location>
        <begin position="15"/>
        <end position="75"/>
    </location>
</feature>
<evidence type="ECO:0000313" key="4">
    <source>
        <dbReference type="EMBL" id="CAD9427020.1"/>
    </source>
</evidence>
<sequence>MALEIPKLSMTVSAVVTLQKAALEPVGMSIAMGGPKGREDVMRVREVDSCGPAQNAGIQTGDIVLAVNGKPISTLEALVKSFGEVNGRFVVQAQGGQQLAMSKNAEGQAGMKLVCVAAPVVTKVFPNSPAARAGLRVGDTICSINGRFLPTIESVEREVASEGEMRIEVRLPRPSSNWLMSPRTPRLSGRRNSGNGDASSRRSSGSGPPSPTPHAASPAPASPASVRPVDDFIQSV</sequence>
<dbReference type="Gene3D" id="2.30.42.10">
    <property type="match status" value="2"/>
</dbReference>
<dbReference type="SUPFAM" id="SSF50156">
    <property type="entry name" value="PDZ domain-like"/>
    <property type="match status" value="2"/>
</dbReference>
<accession>A0A7S2G2M2</accession>
<dbReference type="EMBL" id="HBGU01017053">
    <property type="protein sequence ID" value="CAD9427020.1"/>
    <property type="molecule type" value="Transcribed_RNA"/>
</dbReference>
<dbReference type="InterPro" id="IPR041489">
    <property type="entry name" value="PDZ_6"/>
</dbReference>
<feature type="region of interest" description="Disordered" evidence="2">
    <location>
        <begin position="175"/>
        <end position="236"/>
    </location>
</feature>
<dbReference type="GO" id="GO:0008236">
    <property type="term" value="F:serine-type peptidase activity"/>
    <property type="evidence" value="ECO:0007669"/>
    <property type="project" value="UniProtKB-KW"/>
</dbReference>
<gene>
    <name evidence="4" type="ORF">CBRE1094_LOCUS9243</name>
</gene>
<dbReference type="AlphaFoldDB" id="A0A7S2G2M2"/>
<dbReference type="PANTHER" id="PTHR22939:SF129">
    <property type="entry name" value="SERINE PROTEASE HTRA2, MITOCHONDRIAL"/>
    <property type="match status" value="1"/>
</dbReference>
<feature type="domain" description="PDZ" evidence="3">
    <location>
        <begin position="98"/>
        <end position="173"/>
    </location>
</feature>
<dbReference type="PANTHER" id="PTHR22939">
    <property type="entry name" value="SERINE PROTEASE FAMILY S1C HTRA-RELATED"/>
    <property type="match status" value="1"/>
</dbReference>
<feature type="compositionally biased region" description="Low complexity" evidence="2">
    <location>
        <begin position="190"/>
        <end position="227"/>
    </location>
</feature>
<dbReference type="InterPro" id="IPR036034">
    <property type="entry name" value="PDZ_sf"/>
</dbReference>
<dbReference type="InterPro" id="IPR001478">
    <property type="entry name" value="PDZ"/>
</dbReference>
<evidence type="ECO:0000256" key="1">
    <source>
        <dbReference type="ARBA" id="ARBA00010541"/>
    </source>
</evidence>
<comment type="similarity">
    <text evidence="1">Belongs to the peptidase S1C family.</text>
</comment>
<name>A0A7S2G2M2_9EUKA</name>